<dbReference type="PANTHER" id="PTHR47979">
    <property type="entry name" value="DRAB11-RELATED"/>
    <property type="match status" value="1"/>
</dbReference>
<dbReference type="CDD" id="cd00154">
    <property type="entry name" value="Rab"/>
    <property type="match status" value="1"/>
</dbReference>
<evidence type="ECO:0000256" key="1">
    <source>
        <dbReference type="ARBA" id="ARBA00006270"/>
    </source>
</evidence>
<dbReference type="Proteomes" id="UP000726737">
    <property type="component" value="Unassembled WGS sequence"/>
</dbReference>
<dbReference type="AlphaFoldDB" id="A0A9P6TZR2"/>
<proteinExistence type="inferred from homology"/>
<dbReference type="EMBL" id="JAAAJA010000481">
    <property type="protein sequence ID" value="KAG0253064.1"/>
    <property type="molecule type" value="Genomic_DNA"/>
</dbReference>
<keyword evidence="3" id="KW-0342">GTP-binding</keyword>
<dbReference type="SMART" id="SM00175">
    <property type="entry name" value="RAB"/>
    <property type="match status" value="1"/>
</dbReference>
<dbReference type="PROSITE" id="PS51421">
    <property type="entry name" value="RAS"/>
    <property type="match status" value="1"/>
</dbReference>
<comment type="caution">
    <text evidence="5">The sequence shown here is derived from an EMBL/GenBank/DDBJ whole genome shotgun (WGS) entry which is preliminary data.</text>
</comment>
<keyword evidence="6" id="KW-1185">Reference proteome</keyword>
<evidence type="ECO:0000256" key="2">
    <source>
        <dbReference type="ARBA" id="ARBA00022741"/>
    </source>
</evidence>
<dbReference type="Pfam" id="PF00071">
    <property type="entry name" value="Ras"/>
    <property type="match status" value="1"/>
</dbReference>
<evidence type="ECO:0000313" key="5">
    <source>
        <dbReference type="EMBL" id="KAG0253064.1"/>
    </source>
</evidence>
<dbReference type="GO" id="GO:0003924">
    <property type="term" value="F:GTPase activity"/>
    <property type="evidence" value="ECO:0007669"/>
    <property type="project" value="InterPro"/>
</dbReference>
<keyword evidence="2" id="KW-0547">Nucleotide-binding</keyword>
<sequence>MHLGSYDYTASFIVVGDSAVGKTALLRQFILGDFPDNVTATRGVLADSRPISVLGKNLCLRLWDTGGHEKFRAITRQYYRGAAGILLVYDVTNRKSFNNLVDWLEDIRRHAGANATIMLVGNKRDLEDKRTVRYDEGEAFAREHRLLFIEASAKDIDDVEDVFVNTTIEICQKIDTGLLRDESHGIRIGRSEPPAPWSSWCAC</sequence>
<reference evidence="5" key="1">
    <citation type="journal article" date="2020" name="Fungal Divers.">
        <title>Resolving the Mortierellaceae phylogeny through synthesis of multi-gene phylogenetics and phylogenomics.</title>
        <authorList>
            <person name="Vandepol N."/>
            <person name="Liber J."/>
            <person name="Desiro A."/>
            <person name="Na H."/>
            <person name="Kennedy M."/>
            <person name="Barry K."/>
            <person name="Grigoriev I.V."/>
            <person name="Miller A.N."/>
            <person name="O'Donnell K."/>
            <person name="Stajich J.E."/>
            <person name="Bonito G."/>
        </authorList>
    </citation>
    <scope>NUCLEOTIDE SEQUENCE</scope>
    <source>
        <strain evidence="5">KOD948</strain>
    </source>
</reference>
<dbReference type="PROSITE" id="PS51420">
    <property type="entry name" value="RHO"/>
    <property type="match status" value="1"/>
</dbReference>
<evidence type="ECO:0000256" key="3">
    <source>
        <dbReference type="ARBA" id="ARBA00023134"/>
    </source>
</evidence>
<comment type="similarity">
    <text evidence="1">Belongs to the small GTPase superfamily. Rab family.</text>
</comment>
<dbReference type="InterPro" id="IPR001806">
    <property type="entry name" value="Small_GTPase"/>
</dbReference>
<protein>
    <submittedName>
        <fullName evidence="5">Ras- protein Rab-2A</fullName>
    </submittedName>
</protein>
<name>A0A9P6TZR2_9FUNG</name>
<keyword evidence="4" id="KW-0449">Lipoprotein</keyword>
<dbReference type="InterPro" id="IPR005225">
    <property type="entry name" value="Small_GTP-bd"/>
</dbReference>
<dbReference type="PRINTS" id="PR00449">
    <property type="entry name" value="RASTRNSFRMNG"/>
</dbReference>
<dbReference type="Gene3D" id="3.40.50.300">
    <property type="entry name" value="P-loop containing nucleotide triphosphate hydrolases"/>
    <property type="match status" value="1"/>
</dbReference>
<evidence type="ECO:0000313" key="6">
    <source>
        <dbReference type="Proteomes" id="UP000726737"/>
    </source>
</evidence>
<dbReference type="InterPro" id="IPR027417">
    <property type="entry name" value="P-loop_NTPase"/>
</dbReference>
<dbReference type="SMART" id="SM00176">
    <property type="entry name" value="RAN"/>
    <property type="match status" value="1"/>
</dbReference>
<organism evidence="5 6">
    <name type="scientific">Mortierella polycephala</name>
    <dbReference type="NCBI Taxonomy" id="41804"/>
    <lineage>
        <taxon>Eukaryota</taxon>
        <taxon>Fungi</taxon>
        <taxon>Fungi incertae sedis</taxon>
        <taxon>Mucoromycota</taxon>
        <taxon>Mortierellomycotina</taxon>
        <taxon>Mortierellomycetes</taxon>
        <taxon>Mortierellales</taxon>
        <taxon>Mortierellaceae</taxon>
        <taxon>Mortierella</taxon>
    </lineage>
</organism>
<dbReference type="GO" id="GO:0005525">
    <property type="term" value="F:GTP binding"/>
    <property type="evidence" value="ECO:0007669"/>
    <property type="project" value="UniProtKB-KW"/>
</dbReference>
<accession>A0A9P6TZR2</accession>
<dbReference type="InterPro" id="IPR050209">
    <property type="entry name" value="Rab_GTPases_membrane_traffic"/>
</dbReference>
<dbReference type="FunFam" id="3.40.50.300:FF:001129">
    <property type="entry name" value="ras-related protein Rab-44 isoform X2"/>
    <property type="match status" value="1"/>
</dbReference>
<dbReference type="SMART" id="SM00174">
    <property type="entry name" value="RHO"/>
    <property type="match status" value="1"/>
</dbReference>
<dbReference type="OrthoDB" id="2371960at2759"/>
<dbReference type="SUPFAM" id="SSF52540">
    <property type="entry name" value="P-loop containing nucleoside triphosphate hydrolases"/>
    <property type="match status" value="1"/>
</dbReference>
<evidence type="ECO:0000256" key="4">
    <source>
        <dbReference type="ARBA" id="ARBA00023288"/>
    </source>
</evidence>
<dbReference type="NCBIfam" id="TIGR00231">
    <property type="entry name" value="small_GTP"/>
    <property type="match status" value="1"/>
</dbReference>
<dbReference type="PROSITE" id="PS51419">
    <property type="entry name" value="RAB"/>
    <property type="match status" value="1"/>
</dbReference>
<gene>
    <name evidence="5" type="primary">RAB2A_2</name>
    <name evidence="5" type="ORF">BG011_006580</name>
</gene>
<dbReference type="SMART" id="SM00173">
    <property type="entry name" value="RAS"/>
    <property type="match status" value="1"/>
</dbReference>